<evidence type="ECO:0000256" key="7">
    <source>
        <dbReference type="ARBA" id="ARBA00023136"/>
    </source>
</evidence>
<dbReference type="InterPro" id="IPR038731">
    <property type="entry name" value="RgtA/B/C-like"/>
</dbReference>
<dbReference type="RefSeq" id="WP_388002443.1">
    <property type="nucleotide sequence ID" value="NZ_JBHUEE010000002.1"/>
</dbReference>
<protein>
    <submittedName>
        <fullName evidence="11">Glycosyltransferase family 39 protein</fullName>
        <ecNumber evidence="11">2.4.-.-</ecNumber>
    </submittedName>
</protein>
<evidence type="ECO:0000313" key="12">
    <source>
        <dbReference type="Proteomes" id="UP001597277"/>
    </source>
</evidence>
<feature type="transmembrane region" description="Helical" evidence="9">
    <location>
        <begin position="283"/>
        <end position="302"/>
    </location>
</feature>
<dbReference type="Proteomes" id="UP001597277">
    <property type="component" value="Unassembled WGS sequence"/>
</dbReference>
<evidence type="ECO:0000256" key="5">
    <source>
        <dbReference type="ARBA" id="ARBA00022692"/>
    </source>
</evidence>
<comment type="caution">
    <text evidence="11">The sequence shown here is derived from an EMBL/GenBank/DDBJ whole genome shotgun (WGS) entry which is preliminary data.</text>
</comment>
<feature type="compositionally biased region" description="Polar residues" evidence="8">
    <location>
        <begin position="554"/>
        <end position="566"/>
    </location>
</feature>
<dbReference type="PANTHER" id="PTHR33908:SF11">
    <property type="entry name" value="MEMBRANE PROTEIN"/>
    <property type="match status" value="1"/>
</dbReference>
<organism evidence="11 12">
    <name type="scientific">Georgenia deserti</name>
    <dbReference type="NCBI Taxonomy" id="2093781"/>
    <lineage>
        <taxon>Bacteria</taxon>
        <taxon>Bacillati</taxon>
        <taxon>Actinomycetota</taxon>
        <taxon>Actinomycetes</taxon>
        <taxon>Micrococcales</taxon>
        <taxon>Bogoriellaceae</taxon>
        <taxon>Georgenia</taxon>
    </lineage>
</organism>
<feature type="transmembrane region" description="Helical" evidence="9">
    <location>
        <begin position="158"/>
        <end position="178"/>
    </location>
</feature>
<keyword evidence="7 9" id="KW-0472">Membrane</keyword>
<dbReference type="PANTHER" id="PTHR33908">
    <property type="entry name" value="MANNOSYLTRANSFERASE YKCB-RELATED"/>
    <property type="match status" value="1"/>
</dbReference>
<evidence type="ECO:0000256" key="2">
    <source>
        <dbReference type="ARBA" id="ARBA00022475"/>
    </source>
</evidence>
<dbReference type="EC" id="2.4.-.-" evidence="11"/>
<evidence type="ECO:0000256" key="6">
    <source>
        <dbReference type="ARBA" id="ARBA00022989"/>
    </source>
</evidence>
<feature type="transmembrane region" description="Helical" evidence="9">
    <location>
        <begin position="242"/>
        <end position="271"/>
    </location>
</feature>
<accession>A0ABW4L067</accession>
<feature type="region of interest" description="Disordered" evidence="8">
    <location>
        <begin position="528"/>
        <end position="573"/>
    </location>
</feature>
<keyword evidence="3 11" id="KW-0328">Glycosyltransferase</keyword>
<feature type="transmembrane region" description="Helical" evidence="9">
    <location>
        <begin position="419"/>
        <end position="439"/>
    </location>
</feature>
<keyword evidence="4 11" id="KW-0808">Transferase</keyword>
<dbReference type="EMBL" id="JBHUEE010000002">
    <property type="protein sequence ID" value="MFD1717000.1"/>
    <property type="molecule type" value="Genomic_DNA"/>
</dbReference>
<evidence type="ECO:0000256" key="4">
    <source>
        <dbReference type="ARBA" id="ARBA00022679"/>
    </source>
</evidence>
<evidence type="ECO:0000256" key="1">
    <source>
        <dbReference type="ARBA" id="ARBA00004651"/>
    </source>
</evidence>
<dbReference type="InterPro" id="IPR050297">
    <property type="entry name" value="LipidA_mod_glycosyltrf_83"/>
</dbReference>
<gene>
    <name evidence="11" type="ORF">ACFSE6_04090</name>
</gene>
<feature type="domain" description="Glycosyltransferase RgtA/B/C/D-like" evidence="10">
    <location>
        <begin position="134"/>
        <end position="294"/>
    </location>
</feature>
<dbReference type="GO" id="GO:0016757">
    <property type="term" value="F:glycosyltransferase activity"/>
    <property type="evidence" value="ECO:0007669"/>
    <property type="project" value="UniProtKB-KW"/>
</dbReference>
<feature type="transmembrane region" description="Helical" evidence="9">
    <location>
        <begin position="18"/>
        <end position="39"/>
    </location>
</feature>
<feature type="transmembrane region" description="Helical" evidence="9">
    <location>
        <begin position="497"/>
        <end position="518"/>
    </location>
</feature>
<name>A0ABW4L067_9MICO</name>
<evidence type="ECO:0000259" key="10">
    <source>
        <dbReference type="Pfam" id="PF13231"/>
    </source>
</evidence>
<proteinExistence type="predicted"/>
<keyword evidence="5 9" id="KW-0812">Transmembrane</keyword>
<feature type="transmembrane region" description="Helical" evidence="9">
    <location>
        <begin position="354"/>
        <end position="376"/>
    </location>
</feature>
<reference evidence="12" key="1">
    <citation type="journal article" date="2019" name="Int. J. Syst. Evol. Microbiol.">
        <title>The Global Catalogue of Microorganisms (GCM) 10K type strain sequencing project: providing services to taxonomists for standard genome sequencing and annotation.</title>
        <authorList>
            <consortium name="The Broad Institute Genomics Platform"/>
            <consortium name="The Broad Institute Genome Sequencing Center for Infectious Disease"/>
            <person name="Wu L."/>
            <person name="Ma J."/>
        </authorList>
    </citation>
    <scope>NUCLEOTIDE SEQUENCE [LARGE SCALE GENOMIC DNA]</scope>
    <source>
        <strain evidence="12">JCM 17130</strain>
    </source>
</reference>
<feature type="transmembrane region" description="Helical" evidence="9">
    <location>
        <begin position="190"/>
        <end position="210"/>
    </location>
</feature>
<keyword evidence="6 9" id="KW-1133">Transmembrane helix</keyword>
<feature type="transmembrane region" description="Helical" evidence="9">
    <location>
        <begin position="383"/>
        <end position="404"/>
    </location>
</feature>
<evidence type="ECO:0000256" key="9">
    <source>
        <dbReference type="SAM" id="Phobius"/>
    </source>
</evidence>
<keyword evidence="2" id="KW-1003">Cell membrane</keyword>
<sequence length="573" mass="61011">MPAHETAEARQQFGHRSYVTALALLTVVFTLVLLTWASLTPAYRSYDETKHVNSAVRLAYGGGWPAPGDALVAPFIRTATYEGARWTNRPGSDTPFDRDFVDVTPTRDEARSRVGPHNALPTTDSALVDQMTQHPPLYYATEAGLMSLVGQEDGRWDVQLLVLRLVSVGMVAPLPLFVAATTRRLGGSRALALLAAALALAIPQLAYIGGSVNNDNLLVLTGAAATYLLVRIVQGDLRYRTLLLAALVVGAGLMTKAFMAFFGPAFVLAVLLARGDVRLAGRLGRGAVLGAATMATGGWWWVRNYLLYGSFQQPSVYRQPAVGGDRATVPEFLGVAIDRLAHSFWGDLVGTPELFSDVAVVLLTAALVLLLLAGLLPRRARPASWLLVGTTVLVLVMVLVRGYGNHLRYDLFPGLQGRYLFVTVAGLLAVAAVGVGVLLRTERARAHATLLAAGAGLGLAAYGLGYALTMYYVEGTGVEALIEGVRRWVAWSPLTGWQAGLLLVALVGASLTLLVALARATWRAPRGPGDGRAAVMTGESAAPARHVSPRRTAQAGTLTESPSPRTGRTRRNP</sequence>
<dbReference type="Pfam" id="PF13231">
    <property type="entry name" value="PMT_2"/>
    <property type="match status" value="1"/>
</dbReference>
<evidence type="ECO:0000256" key="8">
    <source>
        <dbReference type="SAM" id="MobiDB-lite"/>
    </source>
</evidence>
<feature type="transmembrane region" description="Helical" evidence="9">
    <location>
        <begin position="451"/>
        <end position="473"/>
    </location>
</feature>
<evidence type="ECO:0000256" key="3">
    <source>
        <dbReference type="ARBA" id="ARBA00022676"/>
    </source>
</evidence>
<evidence type="ECO:0000313" key="11">
    <source>
        <dbReference type="EMBL" id="MFD1717000.1"/>
    </source>
</evidence>
<comment type="subcellular location">
    <subcellularLocation>
        <location evidence="1">Cell membrane</location>
        <topology evidence="1">Multi-pass membrane protein</topology>
    </subcellularLocation>
</comment>
<keyword evidence="12" id="KW-1185">Reference proteome</keyword>